<reference evidence="1 2" key="1">
    <citation type="submission" date="2019-10" db="EMBL/GenBank/DDBJ databases">
        <title>Bacillus from the desert of Cuatro Cinegas, Coahuila.</title>
        <authorList>
            <person name="Olmedo-Alvarez G."/>
            <person name="Saldana S."/>
            <person name="Barcelo D."/>
        </authorList>
    </citation>
    <scope>NUCLEOTIDE SEQUENCE [LARGE SCALE GENOMIC DNA]</scope>
    <source>
        <strain evidence="1 2">CH101a_3T</strain>
    </source>
</reference>
<proteinExistence type="predicted"/>
<dbReference type="EMBL" id="WBPB01000002">
    <property type="protein sequence ID" value="KAB2502347.1"/>
    <property type="molecule type" value="Genomic_DNA"/>
</dbReference>
<comment type="caution">
    <text evidence="1">The sequence shown here is derived from an EMBL/GenBank/DDBJ whole genome shotgun (WGS) entry which is preliminary data.</text>
</comment>
<dbReference type="AlphaFoldDB" id="A0AB34DEL6"/>
<organism evidence="1 2">
    <name type="scientific">Bacillus cereus</name>
    <dbReference type="NCBI Taxonomy" id="1396"/>
    <lineage>
        <taxon>Bacteria</taxon>
        <taxon>Bacillati</taxon>
        <taxon>Bacillota</taxon>
        <taxon>Bacilli</taxon>
        <taxon>Bacillales</taxon>
        <taxon>Bacillaceae</taxon>
        <taxon>Bacillus</taxon>
        <taxon>Bacillus cereus group</taxon>
    </lineage>
</organism>
<protein>
    <recommendedName>
        <fullName evidence="3">AP2 domain-containing protein</fullName>
    </recommendedName>
</protein>
<evidence type="ECO:0000313" key="2">
    <source>
        <dbReference type="Proteomes" id="UP000477920"/>
    </source>
</evidence>
<dbReference type="RefSeq" id="WP_151639522.1">
    <property type="nucleotide sequence ID" value="NZ_WBPB01000002.1"/>
</dbReference>
<evidence type="ECO:0000313" key="1">
    <source>
        <dbReference type="EMBL" id="KAB2502347.1"/>
    </source>
</evidence>
<gene>
    <name evidence="1" type="ORF">F8158_00095</name>
</gene>
<dbReference type="Proteomes" id="UP000477920">
    <property type="component" value="Unassembled WGS sequence"/>
</dbReference>
<evidence type="ECO:0008006" key="3">
    <source>
        <dbReference type="Google" id="ProtNLM"/>
    </source>
</evidence>
<name>A0AB34DEL6_BACCE</name>
<sequence length="216" mass="25205">MSRKHKDIADQKFGFLTAIEYKGNSFWECVCECGNKKSFLRNHLEKGIVQSCGCQKSRLLSEARSKGKTYNKRLNKIFDGMKQRCSNPNADSYKHYGGRGIRICDEWLESYDNFYWWAVKNGYEHDLSIDRIDVDGDYSPSNCRWVPQSFQQRNKRNTIRVEIDGEMLTLPEIVERYSLKKATVFDRYYKGYRGKALISKPGALRHNQKGGLKDVE</sequence>
<accession>A0AB34DEL6</accession>